<dbReference type="PhylomeDB" id="D7EI96"/>
<protein>
    <submittedName>
        <fullName evidence="5">Chaoptin-like Protein</fullName>
    </submittedName>
</protein>
<dbReference type="HOGENOM" id="CLU_886620_0_0_1"/>
<evidence type="ECO:0000313" key="6">
    <source>
        <dbReference type="Proteomes" id="UP000007266"/>
    </source>
</evidence>
<dbReference type="InterPro" id="IPR001611">
    <property type="entry name" value="Leu-rich_rpt"/>
</dbReference>
<organism evidence="5 6">
    <name type="scientific">Tribolium castaneum</name>
    <name type="common">Red flour beetle</name>
    <dbReference type="NCBI Taxonomy" id="7070"/>
    <lineage>
        <taxon>Eukaryota</taxon>
        <taxon>Metazoa</taxon>
        <taxon>Ecdysozoa</taxon>
        <taxon>Arthropoda</taxon>
        <taxon>Hexapoda</taxon>
        <taxon>Insecta</taxon>
        <taxon>Pterygota</taxon>
        <taxon>Neoptera</taxon>
        <taxon>Endopterygota</taxon>
        <taxon>Coleoptera</taxon>
        <taxon>Polyphaga</taxon>
        <taxon>Cucujiformia</taxon>
        <taxon>Tenebrionidae</taxon>
        <taxon>Tenebrionidae incertae sedis</taxon>
        <taxon>Tribolium</taxon>
    </lineage>
</organism>
<dbReference type="InterPro" id="IPR032675">
    <property type="entry name" value="LRR_dom_sf"/>
</dbReference>
<sequence>MPTTPITCLLCASTFLQIASCAFTFKNVMVTCDSDSALSDEEITFSTVVTTNRLKPHLPLGQQCNNIAIQHSTIPTLTRDSLSDINNANFLVLESDEIEAIEPGALRNVVVKQAISLKMNKLREIRRGVFEGVRVPVLFLSFNAISYVDYQAFDNMTDLEIVHLDHNRIASVNPFWFKNAPKVTKVNLSHNNIHRVDANAFANHVSKIDLSNNIIQSVDPHAFRRTKKLLFLGLAHNLIHDLDPNWLKDVKVHTLDLSSNSLYCLEGGLGGLQSTNFLDKNPWDCSCLERIKRKENRVFGTIVANEDFNRCNIS</sequence>
<dbReference type="InterPro" id="IPR050541">
    <property type="entry name" value="LRR_TM_domain-containing"/>
</dbReference>
<dbReference type="SUPFAM" id="SSF52058">
    <property type="entry name" value="L domain-like"/>
    <property type="match status" value="1"/>
</dbReference>
<proteinExistence type="predicted"/>
<dbReference type="Pfam" id="PF13855">
    <property type="entry name" value="LRR_8"/>
    <property type="match status" value="2"/>
</dbReference>
<dbReference type="KEGG" id="tca:103314465"/>
<evidence type="ECO:0000256" key="1">
    <source>
        <dbReference type="ARBA" id="ARBA00022614"/>
    </source>
</evidence>
<gene>
    <name evidence="5" type="primary">AUGUSTUS-3.0.2_04240</name>
    <name evidence="5" type="ORF">TcasGA2_TC004240</name>
</gene>
<keyword evidence="2 4" id="KW-0732">Signal</keyword>
<dbReference type="STRING" id="7070.D7EI96"/>
<dbReference type="OrthoDB" id="676979at2759"/>
<dbReference type="Proteomes" id="UP000007266">
    <property type="component" value="Unassembled WGS sequence"/>
</dbReference>
<keyword evidence="3" id="KW-0677">Repeat</keyword>
<dbReference type="Gene3D" id="3.80.10.10">
    <property type="entry name" value="Ribonuclease Inhibitor"/>
    <property type="match status" value="2"/>
</dbReference>
<reference evidence="5 6" key="2">
    <citation type="journal article" date="2010" name="Nucleic Acids Res.">
        <title>BeetleBase in 2010: revisions to provide comprehensive genomic information for Tribolium castaneum.</title>
        <authorList>
            <person name="Kim H.S."/>
            <person name="Murphy T."/>
            <person name="Xia J."/>
            <person name="Caragea D."/>
            <person name="Park Y."/>
            <person name="Beeman R.W."/>
            <person name="Lorenzen M.D."/>
            <person name="Butcher S."/>
            <person name="Manak J.R."/>
            <person name="Brown S.J."/>
        </authorList>
    </citation>
    <scope>NUCLEOTIDE SEQUENCE [LARGE SCALE GENOMIC DNA]</scope>
    <source>
        <strain evidence="5 6">Georgia GA2</strain>
    </source>
</reference>
<dbReference type="PANTHER" id="PTHR24369:SF210">
    <property type="entry name" value="CHAOPTIN-RELATED"/>
    <property type="match status" value="1"/>
</dbReference>
<dbReference type="InParanoid" id="D7EI96"/>
<evidence type="ECO:0000256" key="4">
    <source>
        <dbReference type="SAM" id="SignalP"/>
    </source>
</evidence>
<dbReference type="AlphaFoldDB" id="D7EI96"/>
<accession>D7EI96</accession>
<keyword evidence="6" id="KW-1185">Reference proteome</keyword>
<evidence type="ECO:0000313" key="5">
    <source>
        <dbReference type="EMBL" id="EFA11750.1"/>
    </source>
</evidence>
<evidence type="ECO:0000256" key="2">
    <source>
        <dbReference type="ARBA" id="ARBA00022729"/>
    </source>
</evidence>
<dbReference type="eggNOG" id="KOG0619">
    <property type="taxonomic scope" value="Eukaryota"/>
</dbReference>
<reference evidence="5 6" key="1">
    <citation type="journal article" date="2008" name="Nature">
        <title>The genome of the model beetle and pest Tribolium castaneum.</title>
        <authorList>
            <consortium name="Tribolium Genome Sequencing Consortium"/>
            <person name="Richards S."/>
            <person name="Gibbs R.A."/>
            <person name="Weinstock G.M."/>
            <person name="Brown S.J."/>
            <person name="Denell R."/>
            <person name="Beeman R.W."/>
            <person name="Gibbs R."/>
            <person name="Beeman R.W."/>
            <person name="Brown S.J."/>
            <person name="Bucher G."/>
            <person name="Friedrich M."/>
            <person name="Grimmelikhuijzen C.J."/>
            <person name="Klingler M."/>
            <person name="Lorenzen M."/>
            <person name="Richards S."/>
            <person name="Roth S."/>
            <person name="Schroder R."/>
            <person name="Tautz D."/>
            <person name="Zdobnov E.M."/>
            <person name="Muzny D."/>
            <person name="Gibbs R.A."/>
            <person name="Weinstock G.M."/>
            <person name="Attaway T."/>
            <person name="Bell S."/>
            <person name="Buhay C.J."/>
            <person name="Chandrabose M.N."/>
            <person name="Chavez D."/>
            <person name="Clerk-Blankenburg K.P."/>
            <person name="Cree A."/>
            <person name="Dao M."/>
            <person name="Davis C."/>
            <person name="Chacko J."/>
            <person name="Dinh H."/>
            <person name="Dugan-Rocha S."/>
            <person name="Fowler G."/>
            <person name="Garner T.T."/>
            <person name="Garnes J."/>
            <person name="Gnirke A."/>
            <person name="Hawes A."/>
            <person name="Hernandez J."/>
            <person name="Hines S."/>
            <person name="Holder M."/>
            <person name="Hume J."/>
            <person name="Jhangiani S.N."/>
            <person name="Joshi V."/>
            <person name="Khan Z.M."/>
            <person name="Jackson L."/>
            <person name="Kovar C."/>
            <person name="Kowis A."/>
            <person name="Lee S."/>
            <person name="Lewis L.R."/>
            <person name="Margolis J."/>
            <person name="Morgan M."/>
            <person name="Nazareth L.V."/>
            <person name="Nguyen N."/>
            <person name="Okwuonu G."/>
            <person name="Parker D."/>
            <person name="Richards S."/>
            <person name="Ruiz S.J."/>
            <person name="Santibanez J."/>
            <person name="Savard J."/>
            <person name="Scherer S.E."/>
            <person name="Schneider B."/>
            <person name="Sodergren E."/>
            <person name="Tautz D."/>
            <person name="Vattahil S."/>
            <person name="Villasana D."/>
            <person name="White C.S."/>
            <person name="Wright R."/>
            <person name="Park Y."/>
            <person name="Beeman R.W."/>
            <person name="Lord J."/>
            <person name="Oppert B."/>
            <person name="Lorenzen M."/>
            <person name="Brown S."/>
            <person name="Wang L."/>
            <person name="Savard J."/>
            <person name="Tautz D."/>
            <person name="Richards S."/>
            <person name="Weinstock G."/>
            <person name="Gibbs R.A."/>
            <person name="Liu Y."/>
            <person name="Worley K."/>
            <person name="Weinstock G."/>
            <person name="Elsik C.G."/>
            <person name="Reese J.T."/>
            <person name="Elhaik E."/>
            <person name="Landan G."/>
            <person name="Graur D."/>
            <person name="Arensburger P."/>
            <person name="Atkinson P."/>
            <person name="Beeman R.W."/>
            <person name="Beidler J."/>
            <person name="Brown S.J."/>
            <person name="Demuth J.P."/>
            <person name="Drury D.W."/>
            <person name="Du Y.Z."/>
            <person name="Fujiwara H."/>
            <person name="Lorenzen M."/>
            <person name="Maselli V."/>
            <person name="Osanai M."/>
            <person name="Park Y."/>
            <person name="Robertson H.M."/>
            <person name="Tu Z."/>
            <person name="Wang J.J."/>
            <person name="Wang S."/>
            <person name="Richards S."/>
            <person name="Song H."/>
            <person name="Zhang L."/>
            <person name="Sodergren E."/>
            <person name="Werner D."/>
            <person name="Stanke M."/>
            <person name="Morgenstern B."/>
            <person name="Solovyev V."/>
            <person name="Kosarev P."/>
            <person name="Brown G."/>
            <person name="Chen H.C."/>
            <person name="Ermolaeva O."/>
            <person name="Hlavina W."/>
            <person name="Kapustin Y."/>
            <person name="Kiryutin B."/>
            <person name="Kitts P."/>
            <person name="Maglott D."/>
            <person name="Pruitt K."/>
            <person name="Sapojnikov V."/>
            <person name="Souvorov A."/>
            <person name="Mackey A.J."/>
            <person name="Waterhouse R.M."/>
            <person name="Wyder S."/>
            <person name="Zdobnov E.M."/>
            <person name="Zdobnov E.M."/>
            <person name="Wyder S."/>
            <person name="Kriventseva E.V."/>
            <person name="Kadowaki T."/>
            <person name="Bork P."/>
            <person name="Aranda M."/>
            <person name="Bao R."/>
            <person name="Beermann A."/>
            <person name="Berns N."/>
            <person name="Bolognesi R."/>
            <person name="Bonneton F."/>
            <person name="Bopp D."/>
            <person name="Brown S.J."/>
            <person name="Bucher G."/>
            <person name="Butts T."/>
            <person name="Chaumot A."/>
            <person name="Denell R.E."/>
            <person name="Ferrier D.E."/>
            <person name="Friedrich M."/>
            <person name="Gordon C.M."/>
            <person name="Jindra M."/>
            <person name="Klingler M."/>
            <person name="Lan Q."/>
            <person name="Lattorff H.M."/>
            <person name="Laudet V."/>
            <person name="von Levetsow C."/>
            <person name="Liu Z."/>
            <person name="Lutz R."/>
            <person name="Lynch J.A."/>
            <person name="da Fonseca R.N."/>
            <person name="Posnien N."/>
            <person name="Reuter R."/>
            <person name="Roth S."/>
            <person name="Savard J."/>
            <person name="Schinko J.B."/>
            <person name="Schmitt C."/>
            <person name="Schoppmeier M."/>
            <person name="Schroder R."/>
            <person name="Shippy T.D."/>
            <person name="Simonnet F."/>
            <person name="Marques-Souza H."/>
            <person name="Tautz D."/>
            <person name="Tomoyasu Y."/>
            <person name="Trauner J."/>
            <person name="Van der Zee M."/>
            <person name="Vervoort M."/>
            <person name="Wittkopp N."/>
            <person name="Wimmer E.A."/>
            <person name="Yang X."/>
            <person name="Jones A.K."/>
            <person name="Sattelle D.B."/>
            <person name="Ebert P.R."/>
            <person name="Nelson D."/>
            <person name="Scott J.G."/>
            <person name="Beeman R.W."/>
            <person name="Muthukrishnan S."/>
            <person name="Kramer K.J."/>
            <person name="Arakane Y."/>
            <person name="Beeman R.W."/>
            <person name="Zhu Q."/>
            <person name="Hogenkamp D."/>
            <person name="Dixit R."/>
            <person name="Oppert B."/>
            <person name="Jiang H."/>
            <person name="Zou Z."/>
            <person name="Marshall J."/>
            <person name="Elpidina E."/>
            <person name="Vinokurov K."/>
            <person name="Oppert C."/>
            <person name="Zou Z."/>
            <person name="Evans J."/>
            <person name="Lu Z."/>
            <person name="Zhao P."/>
            <person name="Sumathipala N."/>
            <person name="Altincicek B."/>
            <person name="Vilcinskas A."/>
            <person name="Williams M."/>
            <person name="Hultmark D."/>
            <person name="Hetru C."/>
            <person name="Jiang H."/>
            <person name="Grimmelikhuijzen C.J."/>
            <person name="Hauser F."/>
            <person name="Cazzamali G."/>
            <person name="Williamson M."/>
            <person name="Park Y."/>
            <person name="Li B."/>
            <person name="Tanaka Y."/>
            <person name="Predel R."/>
            <person name="Neupert S."/>
            <person name="Schachtner J."/>
            <person name="Verleyen P."/>
            <person name="Raible F."/>
            <person name="Bork P."/>
            <person name="Friedrich M."/>
            <person name="Walden K.K."/>
            <person name="Robertson H.M."/>
            <person name="Angeli S."/>
            <person name="Foret S."/>
            <person name="Bucher G."/>
            <person name="Schuetz S."/>
            <person name="Maleszka R."/>
            <person name="Wimmer E.A."/>
            <person name="Beeman R.W."/>
            <person name="Lorenzen M."/>
            <person name="Tomoyasu Y."/>
            <person name="Miller S.C."/>
            <person name="Grossmann D."/>
            <person name="Bucher G."/>
        </authorList>
    </citation>
    <scope>NUCLEOTIDE SEQUENCE [LARGE SCALE GENOMIC DNA]</scope>
    <source>
        <strain evidence="5 6">Georgia GA2</strain>
    </source>
</reference>
<keyword evidence="1" id="KW-0433">Leucine-rich repeat</keyword>
<feature type="chain" id="PRO_5003094931" evidence="4">
    <location>
        <begin position="22"/>
        <end position="314"/>
    </location>
</feature>
<dbReference type="PANTHER" id="PTHR24369">
    <property type="entry name" value="ANTIGEN BSP, PUTATIVE-RELATED"/>
    <property type="match status" value="1"/>
</dbReference>
<name>D7EI96_TRICA</name>
<feature type="signal peptide" evidence="4">
    <location>
        <begin position="1"/>
        <end position="21"/>
    </location>
</feature>
<dbReference type="EMBL" id="KQ972797">
    <property type="protein sequence ID" value="EFA11750.1"/>
    <property type="molecule type" value="Genomic_DNA"/>
</dbReference>
<evidence type="ECO:0000256" key="3">
    <source>
        <dbReference type="ARBA" id="ARBA00022737"/>
    </source>
</evidence>